<dbReference type="EMBL" id="VIIS01002025">
    <property type="protein sequence ID" value="KAF0289593.1"/>
    <property type="molecule type" value="Genomic_DNA"/>
</dbReference>
<dbReference type="InterPro" id="IPR051217">
    <property type="entry name" value="Insect_Cuticle_Struc_Prot"/>
</dbReference>
<evidence type="ECO:0000313" key="5">
    <source>
        <dbReference type="Proteomes" id="UP000440578"/>
    </source>
</evidence>
<feature type="region of interest" description="Disordered" evidence="3">
    <location>
        <begin position="61"/>
        <end position="127"/>
    </location>
</feature>
<evidence type="ECO:0000256" key="3">
    <source>
        <dbReference type="SAM" id="MobiDB-lite"/>
    </source>
</evidence>
<reference evidence="4 5" key="1">
    <citation type="submission" date="2019-07" db="EMBL/GenBank/DDBJ databases">
        <title>Draft genome assembly of a fouling barnacle, Amphibalanus amphitrite (Darwin, 1854): The first reference genome for Thecostraca.</title>
        <authorList>
            <person name="Kim W."/>
        </authorList>
    </citation>
    <scope>NUCLEOTIDE SEQUENCE [LARGE SCALE GENOMIC DNA]</scope>
    <source>
        <strain evidence="4">SNU_AA5</strain>
        <tissue evidence="4">Soma without cirri and trophi</tissue>
    </source>
</reference>
<proteinExistence type="predicted"/>
<dbReference type="AlphaFoldDB" id="A0A6A4V7E5"/>
<dbReference type="GO" id="GO:0005615">
    <property type="term" value="C:extracellular space"/>
    <property type="evidence" value="ECO:0007669"/>
    <property type="project" value="TreeGrafter"/>
</dbReference>
<dbReference type="PROSITE" id="PS51155">
    <property type="entry name" value="CHIT_BIND_RR_2"/>
    <property type="match status" value="1"/>
</dbReference>
<dbReference type="PANTHER" id="PTHR12236:SF79">
    <property type="entry name" value="CUTICULAR PROTEIN 50CB-RELATED"/>
    <property type="match status" value="1"/>
</dbReference>
<evidence type="ECO:0000313" key="4">
    <source>
        <dbReference type="EMBL" id="KAF0289593.1"/>
    </source>
</evidence>
<dbReference type="GO" id="GO:0042302">
    <property type="term" value="F:structural constituent of cuticle"/>
    <property type="evidence" value="ECO:0007669"/>
    <property type="project" value="UniProtKB-UniRule"/>
</dbReference>
<protein>
    <submittedName>
        <fullName evidence="4">Pro-resilin</fullName>
    </submittedName>
</protein>
<dbReference type="InterPro" id="IPR000618">
    <property type="entry name" value="Insect_cuticle"/>
</dbReference>
<sequence length="127" mass="14772">MKYAFQYEVNDPTYGTQYSRQESREGANTQGSYRVLLPDTRVMIVNYRVAGDRGYEADVQYQGEAQPYQPPVPGYGPQRQQFQNRPGAGYPLQNQVPQQLPPQQIRPQTQQFQPQQPQYQGRFQGRR</sequence>
<name>A0A6A4V7E5_AMPAM</name>
<dbReference type="PANTHER" id="PTHR12236">
    <property type="entry name" value="STRUCTURAL CONTITUENT OF CUTICLE"/>
    <property type="match status" value="1"/>
</dbReference>
<gene>
    <name evidence="4" type="primary">resilin_11</name>
    <name evidence="4" type="ORF">FJT64_012236</name>
</gene>
<dbReference type="Pfam" id="PF00379">
    <property type="entry name" value="Chitin_bind_4"/>
    <property type="match status" value="1"/>
</dbReference>
<keyword evidence="5" id="KW-1185">Reference proteome</keyword>
<keyword evidence="1 2" id="KW-0193">Cuticle</keyword>
<comment type="caution">
    <text evidence="4">The sequence shown here is derived from an EMBL/GenBank/DDBJ whole genome shotgun (WGS) entry which is preliminary data.</text>
</comment>
<dbReference type="GO" id="GO:0031012">
    <property type="term" value="C:extracellular matrix"/>
    <property type="evidence" value="ECO:0007669"/>
    <property type="project" value="TreeGrafter"/>
</dbReference>
<evidence type="ECO:0000256" key="2">
    <source>
        <dbReference type="PROSITE-ProRule" id="PRU00497"/>
    </source>
</evidence>
<evidence type="ECO:0000256" key="1">
    <source>
        <dbReference type="ARBA" id="ARBA00022460"/>
    </source>
</evidence>
<organism evidence="4 5">
    <name type="scientific">Amphibalanus amphitrite</name>
    <name type="common">Striped barnacle</name>
    <name type="synonym">Balanus amphitrite</name>
    <dbReference type="NCBI Taxonomy" id="1232801"/>
    <lineage>
        <taxon>Eukaryota</taxon>
        <taxon>Metazoa</taxon>
        <taxon>Ecdysozoa</taxon>
        <taxon>Arthropoda</taxon>
        <taxon>Crustacea</taxon>
        <taxon>Multicrustacea</taxon>
        <taxon>Cirripedia</taxon>
        <taxon>Thoracica</taxon>
        <taxon>Thoracicalcarea</taxon>
        <taxon>Balanomorpha</taxon>
        <taxon>Balanoidea</taxon>
        <taxon>Balanidae</taxon>
        <taxon>Amphibalaninae</taxon>
        <taxon>Amphibalanus</taxon>
    </lineage>
</organism>
<feature type="compositionally biased region" description="Low complexity" evidence="3">
    <location>
        <begin position="93"/>
        <end position="120"/>
    </location>
</feature>
<accession>A0A6A4V7E5</accession>
<dbReference type="Proteomes" id="UP000440578">
    <property type="component" value="Unassembled WGS sequence"/>
</dbReference>
<dbReference type="OrthoDB" id="9531386at2759"/>